<feature type="compositionally biased region" description="Basic and acidic residues" evidence="1">
    <location>
        <begin position="166"/>
        <end position="176"/>
    </location>
</feature>
<evidence type="ECO:0000256" key="1">
    <source>
        <dbReference type="SAM" id="MobiDB-lite"/>
    </source>
</evidence>
<gene>
    <name evidence="2" type="ORF">CLF_107664</name>
</gene>
<feature type="region of interest" description="Disordered" evidence="1">
    <location>
        <begin position="158"/>
        <end position="215"/>
    </location>
</feature>
<protein>
    <submittedName>
        <fullName evidence="2">Uncharacterized protein</fullName>
    </submittedName>
</protein>
<proteinExistence type="predicted"/>
<accession>G7YQX0</accession>
<reference evidence="2" key="1">
    <citation type="journal article" date="2011" name="Genome Biol.">
        <title>The draft genome of the carcinogenic human liver fluke Clonorchis sinensis.</title>
        <authorList>
            <person name="Wang X."/>
            <person name="Chen W."/>
            <person name="Huang Y."/>
            <person name="Sun J."/>
            <person name="Men J."/>
            <person name="Liu H."/>
            <person name="Luo F."/>
            <person name="Guo L."/>
            <person name="Lv X."/>
            <person name="Deng C."/>
            <person name="Zhou C."/>
            <person name="Fan Y."/>
            <person name="Li X."/>
            <person name="Huang L."/>
            <person name="Hu Y."/>
            <person name="Liang C."/>
            <person name="Hu X."/>
            <person name="Xu J."/>
            <person name="Yu X."/>
        </authorList>
    </citation>
    <scope>NUCLEOTIDE SEQUENCE [LARGE SCALE GENOMIC DNA]</scope>
    <source>
        <strain evidence="2">Henan</strain>
    </source>
</reference>
<evidence type="ECO:0000313" key="3">
    <source>
        <dbReference type="Proteomes" id="UP000008909"/>
    </source>
</evidence>
<dbReference type="EMBL" id="DF144000">
    <property type="protein sequence ID" value="GAA55350.1"/>
    <property type="molecule type" value="Genomic_DNA"/>
</dbReference>
<feature type="compositionally biased region" description="Basic and acidic residues" evidence="1">
    <location>
        <begin position="192"/>
        <end position="202"/>
    </location>
</feature>
<keyword evidence="3" id="KW-1185">Reference proteome</keyword>
<dbReference type="Proteomes" id="UP000008909">
    <property type="component" value="Unassembled WGS sequence"/>
</dbReference>
<organism evidence="2 3">
    <name type="scientific">Clonorchis sinensis</name>
    <name type="common">Chinese liver fluke</name>
    <dbReference type="NCBI Taxonomy" id="79923"/>
    <lineage>
        <taxon>Eukaryota</taxon>
        <taxon>Metazoa</taxon>
        <taxon>Spiralia</taxon>
        <taxon>Lophotrochozoa</taxon>
        <taxon>Platyhelminthes</taxon>
        <taxon>Trematoda</taxon>
        <taxon>Digenea</taxon>
        <taxon>Opisthorchiida</taxon>
        <taxon>Opisthorchiata</taxon>
        <taxon>Opisthorchiidae</taxon>
        <taxon>Clonorchis</taxon>
    </lineage>
</organism>
<evidence type="ECO:0000313" key="2">
    <source>
        <dbReference type="EMBL" id="GAA55350.1"/>
    </source>
</evidence>
<sequence>MDNRSSVERISSRPNLQCWIHPSMVFAAALPNSRYFTNRWQVPLGKTLSIHLNFSLRFLRDEFANLVRKAEERTGISYFVNRLRALLNGKNTAVLNANLRNCGSQMTGHFLSERRFDYPEQLGSKVRGTVYPEGSKIAQLALTVYPRDVNKCASLSLTHTTQSDGRTPDNDGRNVGEGRLQPTLRPSTQSGDFDRRRDHAEMTPEQVRAGLADEA</sequence>
<name>G7YQX0_CLOSI</name>
<reference key="2">
    <citation type="submission" date="2011-10" db="EMBL/GenBank/DDBJ databases">
        <title>The genome and transcriptome sequence of Clonorchis sinensis provide insights into the carcinogenic liver fluke.</title>
        <authorList>
            <person name="Wang X."/>
            <person name="Huang Y."/>
            <person name="Chen W."/>
            <person name="Liu H."/>
            <person name="Guo L."/>
            <person name="Chen Y."/>
            <person name="Luo F."/>
            <person name="Zhou W."/>
            <person name="Sun J."/>
            <person name="Mao Q."/>
            <person name="Liang P."/>
            <person name="Zhou C."/>
            <person name="Tian Y."/>
            <person name="Men J."/>
            <person name="Lv X."/>
            <person name="Huang L."/>
            <person name="Zhou J."/>
            <person name="Hu Y."/>
            <person name="Li R."/>
            <person name="Zhang F."/>
            <person name="Lei H."/>
            <person name="Li X."/>
            <person name="Hu X."/>
            <person name="Liang C."/>
            <person name="Xu J."/>
            <person name="Wu Z."/>
            <person name="Yu X."/>
        </authorList>
    </citation>
    <scope>NUCLEOTIDE SEQUENCE</scope>
    <source>
        <strain>Henan</strain>
    </source>
</reference>
<dbReference type="AlphaFoldDB" id="G7YQX0"/>